<dbReference type="EMBL" id="SNRY01003052">
    <property type="protein sequence ID" value="KAA6322410.1"/>
    <property type="molecule type" value="Genomic_DNA"/>
</dbReference>
<organism evidence="1">
    <name type="scientific">termite gut metagenome</name>
    <dbReference type="NCBI Taxonomy" id="433724"/>
    <lineage>
        <taxon>unclassified sequences</taxon>
        <taxon>metagenomes</taxon>
        <taxon>organismal metagenomes</taxon>
    </lineage>
</organism>
<feature type="non-terminal residue" evidence="1">
    <location>
        <position position="1"/>
    </location>
</feature>
<comment type="caution">
    <text evidence="1">The sequence shown here is derived from an EMBL/GenBank/DDBJ whole genome shotgun (WGS) entry which is preliminary data.</text>
</comment>
<dbReference type="AlphaFoldDB" id="A0A5J4QN81"/>
<gene>
    <name evidence="1" type="ORF">EZS27_028039</name>
</gene>
<name>A0A5J4QN81_9ZZZZ</name>
<reference evidence="1" key="1">
    <citation type="submission" date="2019-03" db="EMBL/GenBank/DDBJ databases">
        <title>Single cell metagenomics reveals metabolic interactions within the superorganism composed of flagellate Streblomastix strix and complex community of Bacteroidetes bacteria on its surface.</title>
        <authorList>
            <person name="Treitli S.C."/>
            <person name="Kolisko M."/>
            <person name="Husnik F."/>
            <person name="Keeling P."/>
            <person name="Hampl V."/>
        </authorList>
    </citation>
    <scope>NUCLEOTIDE SEQUENCE</scope>
    <source>
        <strain evidence="1">STM</strain>
    </source>
</reference>
<evidence type="ECO:0000313" key="1">
    <source>
        <dbReference type="EMBL" id="KAA6322410.1"/>
    </source>
</evidence>
<sequence>YNDQAPQKYEEIRTELQNAILKT</sequence>
<protein>
    <submittedName>
        <fullName evidence="1">Uncharacterized protein</fullName>
    </submittedName>
</protein>
<accession>A0A5J4QN81</accession>
<proteinExistence type="predicted"/>